<reference evidence="3 4" key="1">
    <citation type="submission" date="2019-03" db="EMBL/GenBank/DDBJ databases">
        <title>Burkholderia cepacia outbreak.</title>
        <authorList>
            <person name="Farzana R."/>
            <person name="Walsh T.R."/>
        </authorList>
    </citation>
    <scope>NUCLEOTIDE SEQUENCE [LARGE SCALE GENOMIC DNA]</scope>
    <source>
        <strain evidence="4">d13</strain>
    </source>
</reference>
<protein>
    <recommendedName>
        <fullName evidence="2">Toxin co-regulated pilus biosynthesis protein Q C-terminal domain-containing protein</fullName>
    </recommendedName>
</protein>
<feature type="chain" id="PRO_5043320771" description="Toxin co-regulated pilus biosynthesis protein Q C-terminal domain-containing protein" evidence="1">
    <location>
        <begin position="25"/>
        <end position="152"/>
    </location>
</feature>
<dbReference type="EMBL" id="SNSQ01000016">
    <property type="protein sequence ID" value="TEU47572.1"/>
    <property type="molecule type" value="Genomic_DNA"/>
</dbReference>
<proteinExistence type="predicted"/>
<gene>
    <name evidence="3" type="ORF">E3D37_16335</name>
</gene>
<dbReference type="Pfam" id="PF10671">
    <property type="entry name" value="TcpQ"/>
    <property type="match status" value="1"/>
</dbReference>
<keyword evidence="1" id="KW-0732">Signal</keyword>
<accession>A0AAX2RS50</accession>
<comment type="caution">
    <text evidence="3">The sequence shown here is derived from an EMBL/GenBank/DDBJ whole genome shotgun (WGS) entry which is preliminary data.</text>
</comment>
<feature type="signal peptide" evidence="1">
    <location>
        <begin position="1"/>
        <end position="24"/>
    </location>
</feature>
<dbReference type="InterPro" id="IPR018927">
    <property type="entry name" value="Pilus_synth_Q_C"/>
</dbReference>
<feature type="domain" description="Toxin co-regulated pilus biosynthesis protein Q C-terminal" evidence="2">
    <location>
        <begin position="57"/>
        <end position="143"/>
    </location>
</feature>
<name>A0AAX2RS50_BURCE</name>
<evidence type="ECO:0000313" key="4">
    <source>
        <dbReference type="Proteomes" id="UP000298234"/>
    </source>
</evidence>
<evidence type="ECO:0000259" key="2">
    <source>
        <dbReference type="Pfam" id="PF10671"/>
    </source>
</evidence>
<dbReference type="AlphaFoldDB" id="A0AAX2RS50"/>
<organism evidence="3 4">
    <name type="scientific">Burkholderia cepacia</name>
    <name type="common">Pseudomonas cepacia</name>
    <dbReference type="NCBI Taxonomy" id="292"/>
    <lineage>
        <taxon>Bacteria</taxon>
        <taxon>Pseudomonadati</taxon>
        <taxon>Pseudomonadota</taxon>
        <taxon>Betaproteobacteria</taxon>
        <taxon>Burkholderiales</taxon>
        <taxon>Burkholderiaceae</taxon>
        <taxon>Burkholderia</taxon>
        <taxon>Burkholderia cepacia complex</taxon>
    </lineage>
</organism>
<sequence>MQLSRHLRVGIVCLVVPVCQSALAAPAAGSAKAVADVFAPPMSRAAALTAAQDPVTQWRVSGADDSFRAVLGKWTARANASADAPTPRWRLIWDYPGEVPVDGEGGFDGDYKSAVKWLIASTSMLDTPLQPCFYSNNVVRVIRQTEKCDPSE</sequence>
<evidence type="ECO:0000313" key="3">
    <source>
        <dbReference type="EMBL" id="TEU47572.1"/>
    </source>
</evidence>
<dbReference type="Proteomes" id="UP000298234">
    <property type="component" value="Unassembled WGS sequence"/>
</dbReference>
<evidence type="ECO:0000256" key="1">
    <source>
        <dbReference type="SAM" id="SignalP"/>
    </source>
</evidence>